<organism evidence="1 2">
    <name type="scientific">Acinetobacter variabilis</name>
    <dbReference type="NCBI Taxonomy" id="70346"/>
    <lineage>
        <taxon>Bacteria</taxon>
        <taxon>Pseudomonadati</taxon>
        <taxon>Pseudomonadota</taxon>
        <taxon>Gammaproteobacteria</taxon>
        <taxon>Moraxellales</taxon>
        <taxon>Moraxellaceae</taxon>
        <taxon>Acinetobacter</taxon>
    </lineage>
</organism>
<protein>
    <submittedName>
        <fullName evidence="1">Uncharacterized protein</fullName>
    </submittedName>
</protein>
<sequence length="51" mass="5756">MADQKRKTETIRRIENLQLSTTLILALEDAVEAESVAEAIQSLQGLTEQWN</sequence>
<evidence type="ECO:0000313" key="1">
    <source>
        <dbReference type="EMBL" id="QQN88161.1"/>
    </source>
</evidence>
<name>A0A7T7WI59_9GAMM</name>
<proteinExistence type="predicted"/>
<dbReference type="Proteomes" id="UP000596079">
    <property type="component" value="Chromosome"/>
</dbReference>
<reference evidence="1 2" key="1">
    <citation type="submission" date="2020-08" db="EMBL/GenBank/DDBJ databases">
        <title>Emergence of ISAba1-mediated novel tet(X) in Acinetobacter variabilis from a chicken farm.</title>
        <authorList>
            <person name="Peng K."/>
            <person name="Li R."/>
        </authorList>
    </citation>
    <scope>NUCLEOTIDE SEQUENCE [LARGE SCALE GENOMIC DNA]</scope>
    <source>
        <strain evidence="1 2">XM9F202-2</strain>
    </source>
</reference>
<evidence type="ECO:0000313" key="2">
    <source>
        <dbReference type="Proteomes" id="UP000596079"/>
    </source>
</evidence>
<dbReference type="AlphaFoldDB" id="A0A7T7WI59"/>
<dbReference type="RefSeq" id="WP_166137576.1">
    <property type="nucleotide sequence ID" value="NZ_CP060811.1"/>
</dbReference>
<gene>
    <name evidence="1" type="ORF">IAQ69_00230</name>
</gene>
<accession>A0A7T7WI59</accession>
<dbReference type="EMBL" id="CP060811">
    <property type="protein sequence ID" value="QQN88161.1"/>
    <property type="molecule type" value="Genomic_DNA"/>
</dbReference>